<protein>
    <submittedName>
        <fullName evidence="3">Uncharacterized protein</fullName>
    </submittedName>
</protein>
<gene>
    <name evidence="3" type="ORF">Gaeavirus4_14</name>
</gene>
<proteinExistence type="predicted"/>
<keyword evidence="2" id="KW-0472">Membrane</keyword>
<reference evidence="3" key="1">
    <citation type="submission" date="2018-10" db="EMBL/GenBank/DDBJ databases">
        <title>Hidden diversity of soil giant viruses.</title>
        <authorList>
            <person name="Schulz F."/>
            <person name="Alteio L."/>
            <person name="Goudeau D."/>
            <person name="Ryan E.M."/>
            <person name="Malmstrom R.R."/>
            <person name="Blanchard J."/>
            <person name="Woyke T."/>
        </authorList>
    </citation>
    <scope>NUCLEOTIDE SEQUENCE</scope>
    <source>
        <strain evidence="3">GAV1</strain>
    </source>
</reference>
<evidence type="ECO:0000256" key="2">
    <source>
        <dbReference type="SAM" id="Phobius"/>
    </source>
</evidence>
<feature type="region of interest" description="Disordered" evidence="1">
    <location>
        <begin position="125"/>
        <end position="155"/>
    </location>
</feature>
<evidence type="ECO:0000256" key="1">
    <source>
        <dbReference type="SAM" id="MobiDB-lite"/>
    </source>
</evidence>
<keyword evidence="2" id="KW-1133">Transmembrane helix</keyword>
<feature type="transmembrane region" description="Helical" evidence="2">
    <location>
        <begin position="79"/>
        <end position="99"/>
    </location>
</feature>
<dbReference type="EMBL" id="MK072202">
    <property type="protein sequence ID" value="AYV79991.1"/>
    <property type="molecule type" value="Genomic_DNA"/>
</dbReference>
<keyword evidence="2" id="KW-0812">Transmembrane</keyword>
<organism evidence="3">
    <name type="scientific">Gaeavirus sp</name>
    <dbReference type="NCBI Taxonomy" id="2487767"/>
    <lineage>
        <taxon>Viruses</taxon>
        <taxon>Varidnaviria</taxon>
        <taxon>Bamfordvirae</taxon>
        <taxon>Nucleocytoviricota</taxon>
        <taxon>Megaviricetes</taxon>
        <taxon>Imitervirales</taxon>
        <taxon>Mimiviridae</taxon>
        <taxon>Klosneuvirinae</taxon>
    </lineage>
</organism>
<sequence length="155" mass="17281">MQNNPDVSNMVTGLQQDCGPIVNKTCGKVSDFLYGAHNLKGGAIEQEVTFEVKPTNIIIESGDDVKLVSKYYNIFGYEMSLWTIILVSLVSITIMYFIYRWYFTSGSIVNIKKSKKNIKLKDIPNTETTNTTTNTNPNLNESITSSSDNSSSESK</sequence>
<evidence type="ECO:0000313" key="3">
    <source>
        <dbReference type="EMBL" id="AYV79991.1"/>
    </source>
</evidence>
<accession>A0A3G5A1D0</accession>
<name>A0A3G5A1D0_9VIRU</name>